<dbReference type="EMBL" id="QZDT01000038">
    <property type="protein sequence ID" value="NBJ94438.1"/>
    <property type="molecule type" value="Genomic_DNA"/>
</dbReference>
<evidence type="ECO:0000313" key="2">
    <source>
        <dbReference type="Proteomes" id="UP001154420"/>
    </source>
</evidence>
<accession>A0A9X5BIJ8</accession>
<dbReference type="InterPro" id="IPR043743">
    <property type="entry name" value="DUF5688"/>
</dbReference>
<sequence length="301" mass="33697">MRLEEFAEEVLKGVEEKAGGSLEVRIVPGAKNNGITLTGITASKHEGKGGVCIYLDNYYEGYCDGRITLGWIAEDVYGKLMEHCNDLDGVDMGVLWDWEAAKGRIRAKLVNREMNRELLKKVPYREFLDLAVIYYVTLDGLSESGTAAFTVSDQNMEVWRKDENALYQMAVSNMRLDGEPVFEDMEEIIRSMIPDGMPDLAVGMPKIRSYVLTNPKKVFGAVELLDGNTLTEIGDKLGSDYMVLPSSLHESIILPVDGRISYQELADIVTDINRNVVSIVERLSDHVYLYERKEGALRIAA</sequence>
<dbReference type="Proteomes" id="UP001154420">
    <property type="component" value="Unassembled WGS sequence"/>
</dbReference>
<dbReference type="RefSeq" id="WP_160561464.1">
    <property type="nucleotide sequence ID" value="NZ_QZDT01000038.1"/>
</dbReference>
<protein>
    <submittedName>
        <fullName evidence="1">Uncharacterized protein</fullName>
    </submittedName>
</protein>
<dbReference type="Pfam" id="PF18941">
    <property type="entry name" value="DUF5688"/>
    <property type="match status" value="1"/>
</dbReference>
<evidence type="ECO:0000313" key="1">
    <source>
        <dbReference type="EMBL" id="NBJ94438.1"/>
    </source>
</evidence>
<dbReference type="OrthoDB" id="1655031at2"/>
<comment type="caution">
    <text evidence="1">The sequence shown here is derived from an EMBL/GenBank/DDBJ whole genome shotgun (WGS) entry which is preliminary data.</text>
</comment>
<keyword evidence="2" id="KW-1185">Reference proteome</keyword>
<organism evidence="1 2">
    <name type="scientific">Parablautia muri</name>
    <dbReference type="NCBI Taxonomy" id="2320879"/>
    <lineage>
        <taxon>Bacteria</taxon>
        <taxon>Bacillati</taxon>
        <taxon>Bacillota</taxon>
        <taxon>Clostridia</taxon>
        <taxon>Lachnospirales</taxon>
        <taxon>Lachnospiraceae</taxon>
        <taxon>Parablautia</taxon>
    </lineage>
</organism>
<gene>
    <name evidence="1" type="ORF">D5281_18075</name>
</gene>
<dbReference type="AlphaFoldDB" id="A0A9X5BIJ8"/>
<reference evidence="1" key="1">
    <citation type="submission" date="2018-09" db="EMBL/GenBank/DDBJ databases">
        <title>Murine metabolic-syndrome-specific gut microbial biobank.</title>
        <authorList>
            <person name="Liu C."/>
        </authorList>
    </citation>
    <scope>NUCLEOTIDE SEQUENCE</scope>
    <source>
        <strain evidence="1">D42-62</strain>
    </source>
</reference>
<name>A0A9X5BIJ8_9FIRM</name>
<proteinExistence type="predicted"/>